<dbReference type="SUPFAM" id="SSF54211">
    <property type="entry name" value="Ribosomal protein S5 domain 2-like"/>
    <property type="match status" value="1"/>
</dbReference>
<dbReference type="GO" id="GO:0000175">
    <property type="term" value="F:3'-5'-RNA exonuclease activity"/>
    <property type="evidence" value="ECO:0007669"/>
    <property type="project" value="UniProtKB-UniRule"/>
</dbReference>
<gene>
    <name evidence="8" type="primary">rph</name>
    <name evidence="11" type="ORF">C8P63_11246</name>
</gene>
<dbReference type="CDD" id="cd11362">
    <property type="entry name" value="RNase_PH_bact"/>
    <property type="match status" value="1"/>
</dbReference>
<comment type="caution">
    <text evidence="11">The sequence shown here is derived from an EMBL/GenBank/DDBJ whole genome shotgun (WGS) entry which is preliminary data.</text>
</comment>
<dbReference type="InterPro" id="IPR015847">
    <property type="entry name" value="ExoRNase_PH_dom2"/>
</dbReference>
<dbReference type="InterPro" id="IPR050080">
    <property type="entry name" value="RNase_PH"/>
</dbReference>
<dbReference type="EC" id="2.7.7.56" evidence="8"/>
<feature type="binding site" evidence="8">
    <location>
        <position position="86"/>
    </location>
    <ligand>
        <name>phosphate</name>
        <dbReference type="ChEBI" id="CHEBI:43474"/>
        <note>substrate</note>
    </ligand>
</feature>
<evidence type="ECO:0000256" key="4">
    <source>
        <dbReference type="ARBA" id="ARBA00022679"/>
    </source>
</evidence>
<dbReference type="NCBIfam" id="TIGR01966">
    <property type="entry name" value="RNasePH"/>
    <property type="match status" value="1"/>
</dbReference>
<sequence length="257" mass="27981">MRVDGRQYNEIRPVEMTLGYIKHAEGSVYICVGDTKVICTASVEERVPPFLRGAGKGWVTAEYSMLPRATQSRTIRESSKGKVGGRTMEIQRLIGRSLRSVIQLEQLGERTLWLDCDVIQADGGTRTASITGAFVAATQALHKLIRSGMLDTMPITDYLAATSVGIVNGQPSLDLCYQEDSQAKVDMNVVMTGSGKYVEVQGTGEESPFSPEELNLLLELAKHGTEQLIAQQRAVLKEAGEWIGGGKRDGDNTVAMD</sequence>
<organism evidence="11 12">
    <name type="scientific">Melghirimyces profundicolus</name>
    <dbReference type="NCBI Taxonomy" id="1242148"/>
    <lineage>
        <taxon>Bacteria</taxon>
        <taxon>Bacillati</taxon>
        <taxon>Bacillota</taxon>
        <taxon>Bacilli</taxon>
        <taxon>Bacillales</taxon>
        <taxon>Thermoactinomycetaceae</taxon>
        <taxon>Melghirimyces</taxon>
    </lineage>
</organism>
<dbReference type="GO" id="GO:0031125">
    <property type="term" value="P:rRNA 3'-end processing"/>
    <property type="evidence" value="ECO:0007669"/>
    <property type="project" value="UniProtKB-ARBA"/>
</dbReference>
<keyword evidence="6 8" id="KW-0548">Nucleotidyltransferase</keyword>
<dbReference type="PANTHER" id="PTHR11953:SF0">
    <property type="entry name" value="EXOSOME COMPLEX COMPONENT RRP41"/>
    <property type="match status" value="1"/>
</dbReference>
<keyword evidence="3 8" id="KW-0820">tRNA-binding</keyword>
<dbReference type="RefSeq" id="WP_108023641.1">
    <property type="nucleotide sequence ID" value="NZ_QBKR01000012.1"/>
</dbReference>
<dbReference type="Pfam" id="PF03725">
    <property type="entry name" value="RNase_PH_C"/>
    <property type="match status" value="1"/>
</dbReference>
<evidence type="ECO:0000259" key="9">
    <source>
        <dbReference type="Pfam" id="PF01138"/>
    </source>
</evidence>
<comment type="catalytic activity">
    <reaction evidence="8">
        <text>tRNA(n+1) + phosphate = tRNA(n) + a ribonucleoside 5'-diphosphate</text>
        <dbReference type="Rhea" id="RHEA:10628"/>
        <dbReference type="Rhea" id="RHEA-COMP:17343"/>
        <dbReference type="Rhea" id="RHEA-COMP:17344"/>
        <dbReference type="ChEBI" id="CHEBI:43474"/>
        <dbReference type="ChEBI" id="CHEBI:57930"/>
        <dbReference type="ChEBI" id="CHEBI:173114"/>
        <dbReference type="EC" id="2.7.7.56"/>
    </reaction>
</comment>
<evidence type="ECO:0000256" key="8">
    <source>
        <dbReference type="HAMAP-Rule" id="MF_00564"/>
    </source>
</evidence>
<proteinExistence type="inferred from homology"/>
<keyword evidence="2 8" id="KW-0698">rRNA processing</keyword>
<evidence type="ECO:0000313" key="12">
    <source>
        <dbReference type="Proteomes" id="UP000244240"/>
    </source>
</evidence>
<dbReference type="InterPro" id="IPR002381">
    <property type="entry name" value="RNase_PH_bac-type"/>
</dbReference>
<dbReference type="GO" id="GO:0008033">
    <property type="term" value="P:tRNA processing"/>
    <property type="evidence" value="ECO:0007669"/>
    <property type="project" value="UniProtKB-UniRule"/>
</dbReference>
<evidence type="ECO:0000256" key="2">
    <source>
        <dbReference type="ARBA" id="ARBA00022552"/>
    </source>
</evidence>
<dbReference type="InterPro" id="IPR018336">
    <property type="entry name" value="RNase_PH_CS"/>
</dbReference>
<evidence type="ECO:0000256" key="5">
    <source>
        <dbReference type="ARBA" id="ARBA00022694"/>
    </source>
</evidence>
<dbReference type="PANTHER" id="PTHR11953">
    <property type="entry name" value="EXOSOME COMPLEX COMPONENT"/>
    <property type="match status" value="1"/>
</dbReference>
<feature type="binding site" evidence="8">
    <location>
        <begin position="124"/>
        <end position="126"/>
    </location>
    <ligand>
        <name>phosphate</name>
        <dbReference type="ChEBI" id="CHEBI:43474"/>
        <note>substrate</note>
    </ligand>
</feature>
<evidence type="ECO:0000256" key="3">
    <source>
        <dbReference type="ARBA" id="ARBA00022555"/>
    </source>
</evidence>
<name>A0A2T6BTF1_9BACL</name>
<evidence type="ECO:0000256" key="6">
    <source>
        <dbReference type="ARBA" id="ARBA00022695"/>
    </source>
</evidence>
<keyword evidence="4 8" id="KW-0808">Transferase</keyword>
<dbReference type="Pfam" id="PF01138">
    <property type="entry name" value="RNase_PH"/>
    <property type="match status" value="1"/>
</dbReference>
<keyword evidence="12" id="KW-1185">Reference proteome</keyword>
<dbReference type="InterPro" id="IPR036345">
    <property type="entry name" value="ExoRNase_PH_dom2_sf"/>
</dbReference>
<dbReference type="AlphaFoldDB" id="A0A2T6BTF1"/>
<dbReference type="OrthoDB" id="9802265at2"/>
<dbReference type="HAMAP" id="MF_00564">
    <property type="entry name" value="RNase_PH"/>
    <property type="match status" value="1"/>
</dbReference>
<feature type="domain" description="Exoribonuclease phosphorolytic" evidence="9">
    <location>
        <begin position="10"/>
        <end position="136"/>
    </location>
</feature>
<comment type="function">
    <text evidence="8">Phosphorolytic 3'-5' exoribonuclease that plays an important role in tRNA 3'-end maturation. Removes nucleotide residues following the 3'-CCA terminus of tRNAs; can also add nucleotides to the ends of RNA molecules by using nucleoside diphosphates as substrates, but this may not be physiologically important. Probably plays a role in initiation of 16S rRNA degradation (leading to ribosome degradation) during starvation.</text>
</comment>
<dbReference type="EMBL" id="QBKR01000012">
    <property type="protein sequence ID" value="PTX59351.1"/>
    <property type="molecule type" value="Genomic_DNA"/>
</dbReference>
<keyword evidence="7" id="KW-0694">RNA-binding</keyword>
<dbReference type="PROSITE" id="PS01277">
    <property type="entry name" value="RIBONUCLEASE_PH"/>
    <property type="match status" value="1"/>
</dbReference>
<evidence type="ECO:0000256" key="1">
    <source>
        <dbReference type="ARBA" id="ARBA00006678"/>
    </source>
</evidence>
<comment type="subunit">
    <text evidence="8">Homohexameric ring arranged as a trimer of dimers.</text>
</comment>
<dbReference type="InterPro" id="IPR001247">
    <property type="entry name" value="ExoRNase_PH_dom1"/>
</dbReference>
<evidence type="ECO:0000259" key="10">
    <source>
        <dbReference type="Pfam" id="PF03725"/>
    </source>
</evidence>
<dbReference type="SUPFAM" id="SSF55666">
    <property type="entry name" value="Ribonuclease PH domain 2-like"/>
    <property type="match status" value="1"/>
</dbReference>
<evidence type="ECO:0000256" key="7">
    <source>
        <dbReference type="ARBA" id="ARBA00022884"/>
    </source>
</evidence>
<dbReference type="InterPro" id="IPR020568">
    <property type="entry name" value="Ribosomal_Su5_D2-typ_SF"/>
</dbReference>
<evidence type="ECO:0000313" key="11">
    <source>
        <dbReference type="EMBL" id="PTX59351.1"/>
    </source>
</evidence>
<protein>
    <recommendedName>
        <fullName evidence="8">Ribonuclease PH</fullName>
        <shortName evidence="8">RNase PH</shortName>
        <ecNumber evidence="8">2.7.7.56</ecNumber>
    </recommendedName>
    <alternativeName>
        <fullName evidence="8">tRNA nucleotidyltransferase</fullName>
    </alternativeName>
</protein>
<comment type="similarity">
    <text evidence="1 8">Belongs to the RNase PH family.</text>
</comment>
<feature type="domain" description="Exoribonuclease phosphorolytic" evidence="10">
    <location>
        <begin position="157"/>
        <end position="222"/>
    </location>
</feature>
<dbReference type="FunFam" id="3.30.230.70:FF:000003">
    <property type="entry name" value="Ribonuclease PH"/>
    <property type="match status" value="1"/>
</dbReference>
<dbReference type="Gene3D" id="3.30.230.70">
    <property type="entry name" value="GHMP Kinase, N-terminal domain"/>
    <property type="match status" value="1"/>
</dbReference>
<dbReference type="GO" id="GO:0009022">
    <property type="term" value="F:tRNA nucleotidyltransferase activity"/>
    <property type="evidence" value="ECO:0007669"/>
    <property type="project" value="UniProtKB-UniRule"/>
</dbReference>
<dbReference type="Proteomes" id="UP000244240">
    <property type="component" value="Unassembled WGS sequence"/>
</dbReference>
<dbReference type="GO" id="GO:0016075">
    <property type="term" value="P:rRNA catabolic process"/>
    <property type="evidence" value="ECO:0007669"/>
    <property type="project" value="UniProtKB-UniRule"/>
</dbReference>
<accession>A0A2T6BTF1</accession>
<dbReference type="GO" id="GO:0000049">
    <property type="term" value="F:tRNA binding"/>
    <property type="evidence" value="ECO:0007669"/>
    <property type="project" value="UniProtKB-UniRule"/>
</dbReference>
<keyword evidence="5 8" id="KW-0819">tRNA processing</keyword>
<dbReference type="InterPro" id="IPR027408">
    <property type="entry name" value="PNPase/RNase_PH_dom_sf"/>
</dbReference>
<reference evidence="11 12" key="1">
    <citation type="submission" date="2018-04" db="EMBL/GenBank/DDBJ databases">
        <title>Genomic Encyclopedia of Archaeal and Bacterial Type Strains, Phase II (KMG-II): from individual species to whole genera.</title>
        <authorList>
            <person name="Goeker M."/>
        </authorList>
    </citation>
    <scope>NUCLEOTIDE SEQUENCE [LARGE SCALE GENOMIC DNA]</scope>
    <source>
        <strain evidence="11 12">DSM 45787</strain>
    </source>
</reference>